<dbReference type="Pfam" id="PF00646">
    <property type="entry name" value="F-box"/>
    <property type="match status" value="1"/>
</dbReference>
<accession>A0A2H5QL26</accession>
<dbReference type="PROSITE" id="PS50181">
    <property type="entry name" value="FBOX"/>
    <property type="match status" value="1"/>
</dbReference>
<gene>
    <name evidence="2" type="ORF">CUMW_240230</name>
</gene>
<dbReference type="STRING" id="55188.A0A2H5QL26"/>
<keyword evidence="3" id="KW-1185">Reference proteome</keyword>
<feature type="domain" description="F-box" evidence="1">
    <location>
        <begin position="1"/>
        <end position="55"/>
    </location>
</feature>
<dbReference type="EMBL" id="BDQV01000470">
    <property type="protein sequence ID" value="GAY65324.1"/>
    <property type="molecule type" value="Genomic_DNA"/>
</dbReference>
<dbReference type="InterPro" id="IPR036047">
    <property type="entry name" value="F-box-like_dom_sf"/>
</dbReference>
<dbReference type="SMART" id="SM00256">
    <property type="entry name" value="FBOX"/>
    <property type="match status" value="1"/>
</dbReference>
<dbReference type="AlphaFoldDB" id="A0A2H5QL26"/>
<dbReference type="InterPro" id="IPR053197">
    <property type="entry name" value="F-box_SCFL_complex_component"/>
</dbReference>
<dbReference type="PANTHER" id="PTHR34223:SF51">
    <property type="entry name" value="OS06G0556300 PROTEIN"/>
    <property type="match status" value="1"/>
</dbReference>
<dbReference type="Proteomes" id="UP000236630">
    <property type="component" value="Unassembled WGS sequence"/>
</dbReference>
<feature type="non-terminal residue" evidence="2">
    <location>
        <position position="1"/>
    </location>
</feature>
<sequence>GDRLSNLPEPIVHHIFSFLETIDVARVSAVSRKWRYLWLSIPYLNFNIQNIWSNPLERWSLQTTNEKFKDFVNWVLFSPLLENLKMDSRCFPDLKILDISSNSLKSLTLERIEFGGDELDNYKLKIACSNLESFNIFAPLLPDFNLKGLNSLQNAFIFLETIGEHMGTKEICHRISKILNGLHDVKVLKLSCTLYQVYFYIFIVLKNDFIRTCL</sequence>
<organism evidence="2 3">
    <name type="scientific">Citrus unshiu</name>
    <name type="common">Satsuma mandarin</name>
    <name type="synonym">Citrus nobilis var. unshiu</name>
    <dbReference type="NCBI Taxonomy" id="55188"/>
    <lineage>
        <taxon>Eukaryota</taxon>
        <taxon>Viridiplantae</taxon>
        <taxon>Streptophyta</taxon>
        <taxon>Embryophyta</taxon>
        <taxon>Tracheophyta</taxon>
        <taxon>Spermatophyta</taxon>
        <taxon>Magnoliopsida</taxon>
        <taxon>eudicotyledons</taxon>
        <taxon>Gunneridae</taxon>
        <taxon>Pentapetalae</taxon>
        <taxon>rosids</taxon>
        <taxon>malvids</taxon>
        <taxon>Sapindales</taxon>
        <taxon>Rutaceae</taxon>
        <taxon>Aurantioideae</taxon>
        <taxon>Citrus</taxon>
    </lineage>
</organism>
<dbReference type="SUPFAM" id="SSF81383">
    <property type="entry name" value="F-box domain"/>
    <property type="match status" value="1"/>
</dbReference>
<evidence type="ECO:0000259" key="1">
    <source>
        <dbReference type="PROSITE" id="PS50181"/>
    </source>
</evidence>
<protein>
    <recommendedName>
        <fullName evidence="1">F-box domain-containing protein</fullName>
    </recommendedName>
</protein>
<comment type="caution">
    <text evidence="2">The sequence shown here is derived from an EMBL/GenBank/DDBJ whole genome shotgun (WGS) entry which is preliminary data.</text>
</comment>
<proteinExistence type="predicted"/>
<name>A0A2H5QL26_CITUN</name>
<evidence type="ECO:0000313" key="3">
    <source>
        <dbReference type="Proteomes" id="UP000236630"/>
    </source>
</evidence>
<dbReference type="PANTHER" id="PTHR34223">
    <property type="entry name" value="OS11G0201299 PROTEIN"/>
    <property type="match status" value="1"/>
</dbReference>
<reference evidence="2 3" key="1">
    <citation type="journal article" date="2017" name="Front. Genet.">
        <title>Draft sequencing of the heterozygous diploid genome of Satsuma (Citrus unshiu Marc.) using a hybrid assembly approach.</title>
        <authorList>
            <person name="Shimizu T."/>
            <person name="Tanizawa Y."/>
            <person name="Mochizuki T."/>
            <person name="Nagasaki H."/>
            <person name="Yoshioka T."/>
            <person name="Toyoda A."/>
            <person name="Fujiyama A."/>
            <person name="Kaminuma E."/>
            <person name="Nakamura Y."/>
        </authorList>
    </citation>
    <scope>NUCLEOTIDE SEQUENCE [LARGE SCALE GENOMIC DNA]</scope>
    <source>
        <strain evidence="3">cv. Miyagawa wase</strain>
    </source>
</reference>
<evidence type="ECO:0000313" key="2">
    <source>
        <dbReference type="EMBL" id="GAY65324.1"/>
    </source>
</evidence>
<dbReference type="InterPro" id="IPR001810">
    <property type="entry name" value="F-box_dom"/>
</dbReference>
<dbReference type="Gene3D" id="1.20.1280.50">
    <property type="match status" value="1"/>
</dbReference>